<dbReference type="EMBL" id="SMMG02000011">
    <property type="protein sequence ID" value="KAA3456322.1"/>
    <property type="molecule type" value="Genomic_DNA"/>
</dbReference>
<protein>
    <submittedName>
        <fullName evidence="1">Reverse transcriptase</fullName>
    </submittedName>
</protein>
<dbReference type="AlphaFoldDB" id="A0A5B6UJI3"/>
<evidence type="ECO:0000313" key="2">
    <source>
        <dbReference type="Proteomes" id="UP000325315"/>
    </source>
</evidence>
<keyword evidence="1" id="KW-0548">Nucleotidyltransferase</keyword>
<evidence type="ECO:0000313" key="1">
    <source>
        <dbReference type="EMBL" id="KAA3456322.1"/>
    </source>
</evidence>
<dbReference type="GO" id="GO:0003964">
    <property type="term" value="F:RNA-directed DNA polymerase activity"/>
    <property type="evidence" value="ECO:0007669"/>
    <property type="project" value="UniProtKB-KW"/>
</dbReference>
<keyword evidence="1" id="KW-0695">RNA-directed DNA polymerase</keyword>
<proteinExistence type="predicted"/>
<dbReference type="PANTHER" id="PTHR33116:SF86">
    <property type="entry name" value="REVERSE TRANSCRIPTASE DOMAIN-CONTAINING PROTEIN"/>
    <property type="match status" value="1"/>
</dbReference>
<name>A0A5B6UJI3_9ROSI</name>
<dbReference type="Proteomes" id="UP000325315">
    <property type="component" value="Unassembled WGS sequence"/>
</dbReference>
<dbReference type="OrthoDB" id="997411at2759"/>
<reference evidence="2" key="1">
    <citation type="journal article" date="2019" name="Plant Biotechnol. J.">
        <title>Genome sequencing of the Australian wild diploid species Gossypium australe highlights disease resistance and delayed gland morphogenesis.</title>
        <authorList>
            <person name="Cai Y."/>
            <person name="Cai X."/>
            <person name="Wang Q."/>
            <person name="Wang P."/>
            <person name="Zhang Y."/>
            <person name="Cai C."/>
            <person name="Xu Y."/>
            <person name="Wang K."/>
            <person name="Zhou Z."/>
            <person name="Wang C."/>
            <person name="Geng S."/>
            <person name="Li B."/>
            <person name="Dong Q."/>
            <person name="Hou Y."/>
            <person name="Wang H."/>
            <person name="Ai P."/>
            <person name="Liu Z."/>
            <person name="Yi F."/>
            <person name="Sun M."/>
            <person name="An G."/>
            <person name="Cheng J."/>
            <person name="Zhang Y."/>
            <person name="Shi Q."/>
            <person name="Xie Y."/>
            <person name="Shi X."/>
            <person name="Chang Y."/>
            <person name="Huang F."/>
            <person name="Chen Y."/>
            <person name="Hong S."/>
            <person name="Mi L."/>
            <person name="Sun Q."/>
            <person name="Zhang L."/>
            <person name="Zhou B."/>
            <person name="Peng R."/>
            <person name="Zhang X."/>
            <person name="Liu F."/>
        </authorList>
    </citation>
    <scope>NUCLEOTIDE SEQUENCE [LARGE SCALE GENOMIC DNA]</scope>
    <source>
        <strain evidence="2">cv. PA1801</strain>
    </source>
</reference>
<organism evidence="1 2">
    <name type="scientific">Gossypium australe</name>
    <dbReference type="NCBI Taxonomy" id="47621"/>
    <lineage>
        <taxon>Eukaryota</taxon>
        <taxon>Viridiplantae</taxon>
        <taxon>Streptophyta</taxon>
        <taxon>Embryophyta</taxon>
        <taxon>Tracheophyta</taxon>
        <taxon>Spermatophyta</taxon>
        <taxon>Magnoliopsida</taxon>
        <taxon>eudicotyledons</taxon>
        <taxon>Gunneridae</taxon>
        <taxon>Pentapetalae</taxon>
        <taxon>rosids</taxon>
        <taxon>malvids</taxon>
        <taxon>Malvales</taxon>
        <taxon>Malvaceae</taxon>
        <taxon>Malvoideae</taxon>
        <taxon>Gossypium</taxon>
    </lineage>
</organism>
<gene>
    <name evidence="1" type="ORF">EPI10_003144</name>
</gene>
<dbReference type="PANTHER" id="PTHR33116">
    <property type="entry name" value="REVERSE TRANSCRIPTASE ZINC-BINDING DOMAIN-CONTAINING PROTEIN-RELATED-RELATED"/>
    <property type="match status" value="1"/>
</dbReference>
<sequence>MTKMGQEINFEKSMVLFSPNTPRAQRENFSNLLGMTVVEKLNNYLGLPIPIGKKKIEAFKDINNRLSGRINSWTKRLLSFGGKKVFIKAVLQSIPIYALSIFFAPKGVIEDIQAKLSKTWWAGKDKGRFWTIRPWKTLHKPKGMGGLGVRDVRLFNLALLGRQVWRLTNNRDSLCFKVLSSKYFPDGNIFKAKKVDKASFTWSSIAAATEALKDGFGWQVRNGDMINIRADNWGMEGLNGDVISGDCLNPNETSVKDLWPSGWRIGDAGMPPKSKRCLAKIGVKRFAVYL</sequence>
<keyword evidence="2" id="KW-1185">Reference proteome</keyword>
<comment type="caution">
    <text evidence="1">The sequence shown here is derived from an EMBL/GenBank/DDBJ whole genome shotgun (WGS) entry which is preliminary data.</text>
</comment>
<accession>A0A5B6UJI3</accession>
<keyword evidence="1" id="KW-0808">Transferase</keyword>